<accession>A0A9N9ZDQ2</accession>
<dbReference type="OrthoDB" id="5145684at2759"/>
<evidence type="ECO:0000313" key="1">
    <source>
        <dbReference type="EMBL" id="CAH0053503.1"/>
    </source>
</evidence>
<protein>
    <submittedName>
        <fullName evidence="1">Uncharacterized protein</fullName>
    </submittedName>
</protein>
<dbReference type="EMBL" id="CABFOC020000045">
    <property type="protein sequence ID" value="CAH0053503.1"/>
    <property type="molecule type" value="Genomic_DNA"/>
</dbReference>
<evidence type="ECO:0000313" key="2">
    <source>
        <dbReference type="Proteomes" id="UP000775872"/>
    </source>
</evidence>
<reference evidence="1 2" key="2">
    <citation type="submission" date="2021-10" db="EMBL/GenBank/DDBJ databases">
        <authorList>
            <person name="Piombo E."/>
        </authorList>
    </citation>
    <scope>NUCLEOTIDE SEQUENCE [LARGE SCALE GENOMIC DNA]</scope>
</reference>
<comment type="caution">
    <text evidence="1">The sequence shown here is derived from an EMBL/GenBank/DDBJ whole genome shotgun (WGS) entry which is preliminary data.</text>
</comment>
<keyword evidence="2" id="KW-1185">Reference proteome</keyword>
<dbReference type="AlphaFoldDB" id="A0A9N9ZDQ2"/>
<name>A0A9N9ZDQ2_9HYPO</name>
<proteinExistence type="predicted"/>
<reference evidence="2" key="1">
    <citation type="submission" date="2019-06" db="EMBL/GenBank/DDBJ databases">
        <authorList>
            <person name="Broberg M."/>
        </authorList>
    </citation>
    <scope>NUCLEOTIDE SEQUENCE [LARGE SCALE GENOMIC DNA]</scope>
</reference>
<organism evidence="1 2">
    <name type="scientific">Clonostachys solani</name>
    <dbReference type="NCBI Taxonomy" id="160281"/>
    <lineage>
        <taxon>Eukaryota</taxon>
        <taxon>Fungi</taxon>
        <taxon>Dikarya</taxon>
        <taxon>Ascomycota</taxon>
        <taxon>Pezizomycotina</taxon>
        <taxon>Sordariomycetes</taxon>
        <taxon>Hypocreomycetidae</taxon>
        <taxon>Hypocreales</taxon>
        <taxon>Bionectriaceae</taxon>
        <taxon>Clonostachys</taxon>
    </lineage>
</organism>
<dbReference type="Proteomes" id="UP000775872">
    <property type="component" value="Unassembled WGS sequence"/>
</dbReference>
<sequence length="101" mass="11074">MEPSNSLVHASKSTDIISMGARAEYGKRSPKPSQQIFQDGSEFGGEIIVEGGGAVTQGNEIKGDIDVRTINQNGSRFTARARVKDQNSTFFQRNLIEKWSV</sequence>
<gene>
    <name evidence="1" type="ORF">CSOL1703_00005376</name>
</gene>